<dbReference type="Gene3D" id="3.30.565.10">
    <property type="entry name" value="Histidine kinase-like ATPase, C-terminal domain"/>
    <property type="match status" value="1"/>
</dbReference>
<dbReference type="PATRIC" id="fig|380.5.peg.5959"/>
<dbReference type="InterPro" id="IPR005467">
    <property type="entry name" value="His_kinase_dom"/>
</dbReference>
<feature type="signal peptide" evidence="9">
    <location>
        <begin position="1"/>
        <end position="28"/>
    </location>
</feature>
<keyword evidence="11" id="KW-0614">Plasmid</keyword>
<accession>G9AII9</accession>
<dbReference type="RefSeq" id="WP_014332510.1">
    <property type="nucleotide sequence ID" value="NC_016815.1"/>
</dbReference>
<dbReference type="SUPFAM" id="SSF55874">
    <property type="entry name" value="ATPase domain of HSP90 chaperone/DNA topoisomerase II/histidine kinase"/>
    <property type="match status" value="1"/>
</dbReference>
<evidence type="ECO:0000259" key="10">
    <source>
        <dbReference type="PROSITE" id="PS50109"/>
    </source>
</evidence>
<gene>
    <name evidence="11" type="ordered locus">SFHH103_06412</name>
</gene>
<dbReference type="InterPro" id="IPR004358">
    <property type="entry name" value="Sig_transdc_His_kin-like_C"/>
</dbReference>
<dbReference type="GO" id="GO:0005524">
    <property type="term" value="F:ATP binding"/>
    <property type="evidence" value="ECO:0007669"/>
    <property type="project" value="UniProtKB-KW"/>
</dbReference>
<proteinExistence type="predicted"/>
<keyword evidence="3" id="KW-0597">Phosphoprotein</keyword>
<evidence type="ECO:0000256" key="9">
    <source>
        <dbReference type="SAM" id="SignalP"/>
    </source>
</evidence>
<evidence type="ECO:0000313" key="11">
    <source>
        <dbReference type="EMBL" id="CCF00871.1"/>
    </source>
</evidence>
<evidence type="ECO:0000256" key="1">
    <source>
        <dbReference type="ARBA" id="ARBA00000085"/>
    </source>
</evidence>
<dbReference type="PRINTS" id="PR00344">
    <property type="entry name" value="BCTRLSENSOR"/>
</dbReference>
<dbReference type="SUPFAM" id="SSF47384">
    <property type="entry name" value="Homodimeric domain of signal transducing histidine kinase"/>
    <property type="match status" value="1"/>
</dbReference>
<geneLocation type="plasmid" evidence="11 12">
    <name>pSfHH103e</name>
</geneLocation>
<keyword evidence="5" id="KW-0547">Nucleotide-binding</keyword>
<dbReference type="CDD" id="cd00082">
    <property type="entry name" value="HisKA"/>
    <property type="match status" value="1"/>
</dbReference>
<evidence type="ECO:0000256" key="8">
    <source>
        <dbReference type="ARBA" id="ARBA00023012"/>
    </source>
</evidence>
<keyword evidence="7" id="KW-0067">ATP-binding</keyword>
<evidence type="ECO:0000256" key="5">
    <source>
        <dbReference type="ARBA" id="ARBA00022741"/>
    </source>
</evidence>
<keyword evidence="4" id="KW-0808">Transferase</keyword>
<dbReference type="KEGG" id="sfh:SFHH103_06412"/>
<evidence type="ECO:0000256" key="7">
    <source>
        <dbReference type="ARBA" id="ARBA00022840"/>
    </source>
</evidence>
<keyword evidence="8" id="KW-0902">Two-component regulatory system</keyword>
<dbReference type="AlphaFoldDB" id="G9AII9"/>
<evidence type="ECO:0000256" key="3">
    <source>
        <dbReference type="ARBA" id="ARBA00022553"/>
    </source>
</evidence>
<keyword evidence="6 11" id="KW-0418">Kinase</keyword>
<feature type="domain" description="Histidine kinase" evidence="10">
    <location>
        <begin position="405"/>
        <end position="623"/>
    </location>
</feature>
<dbReference type="InterPro" id="IPR036097">
    <property type="entry name" value="HisK_dim/P_sf"/>
</dbReference>
<reference evidence="11 12" key="1">
    <citation type="journal article" date="2012" name="J. Bacteriol.">
        <title>Genome sequence of the soybean symbiont Sinorhizobium fredii HH103.</title>
        <authorList>
            <person name="Weidner S."/>
            <person name="Becker A."/>
            <person name="Bonilla I."/>
            <person name="Jaenicke S."/>
            <person name="Lloret J."/>
            <person name="Margaret I."/>
            <person name="Puhler A."/>
            <person name="Ruiz-Sainz J.E."/>
            <person name="Schneiker-Bekel S."/>
            <person name="Szczepanowski R."/>
            <person name="Vinardell J.M."/>
            <person name="Zehner S."/>
            <person name="Gottfert M."/>
        </authorList>
    </citation>
    <scope>NUCLEOTIDE SEQUENCE [LARGE SCALE GENOMIC DNA]</scope>
    <source>
        <strain evidence="11 12">HH103</strain>
        <plasmid evidence="12">pSfHH103e</plasmid>
    </source>
</reference>
<sequence>MVRSSRMPSCQKASGLLCLLSGALLAAASVGSAQVGDRVPRVLILYPYDERIPATTIIGESARARLLEATGGKVDLFSEFLDLARFPEKRHIDRMARYLAEKYTDRRPDLVIALGEESTSFILENRESIAPQARIVFGGFDSATAATLHLPDGVVGALMEFDIRKTVEMAIGLQSSAKHLAVIAGSAEFDKAWIAAARQDLASVSQNIETTYITDLSIDEFVERAAALGPDTIAVVLTVLRDRTGRNFIPRHSLERIAAAAGAPVYGPYSTYLGHGAVGGYVSTFESAGAAVAGLAIDALAGKPISDVTVPRTYVADARQLERWGLSEADLPPGAVLSFKERSLWEDYRTEIMAISVFVLAQSLVIVSLVLERRRRAAAESQARRRLLEVVHLNQSATAGALSASIAHELNQPLGAIRINAETAAVLLESQEPDLKLIQQVLADIRDDDQRASEIIARMRGLLKKRGEIDWQEFDLNEVMQSAIQILHTEAERRSVVVSTVATAQALPVRADRVHLQQVILNLATNAMDAMLQASTGERRLIFQTAVNETRENVELSISDTGSGIPRDKLGSIFDAFYTTKPAGTGLGLSIARVVIEIYGGRIWADNRPEGGAVFRFVLPLAQRG</sequence>
<dbReference type="PANTHER" id="PTHR43065">
    <property type="entry name" value="SENSOR HISTIDINE KINASE"/>
    <property type="match status" value="1"/>
</dbReference>
<dbReference type="InterPro" id="IPR003594">
    <property type="entry name" value="HATPase_dom"/>
</dbReference>
<feature type="chain" id="PRO_5003520107" description="histidine kinase" evidence="9">
    <location>
        <begin position="29"/>
        <end position="625"/>
    </location>
</feature>
<keyword evidence="9" id="KW-0732">Signal</keyword>
<dbReference type="SMART" id="SM00387">
    <property type="entry name" value="HATPase_c"/>
    <property type="match status" value="1"/>
</dbReference>
<evidence type="ECO:0000313" key="12">
    <source>
        <dbReference type="Proteomes" id="UP000007735"/>
    </source>
</evidence>
<name>G9AII9_SINF1</name>
<dbReference type="PANTHER" id="PTHR43065:SF10">
    <property type="entry name" value="PEROXIDE STRESS-ACTIVATED HISTIDINE KINASE MAK3"/>
    <property type="match status" value="1"/>
</dbReference>
<dbReference type="SMART" id="SM00388">
    <property type="entry name" value="HisKA"/>
    <property type="match status" value="1"/>
</dbReference>
<evidence type="ECO:0000256" key="2">
    <source>
        <dbReference type="ARBA" id="ARBA00012438"/>
    </source>
</evidence>
<evidence type="ECO:0000256" key="6">
    <source>
        <dbReference type="ARBA" id="ARBA00022777"/>
    </source>
</evidence>
<evidence type="ECO:0000256" key="4">
    <source>
        <dbReference type="ARBA" id="ARBA00022679"/>
    </source>
</evidence>
<dbReference type="EMBL" id="HE616899">
    <property type="protein sequence ID" value="CCF00871.1"/>
    <property type="molecule type" value="Genomic_DNA"/>
</dbReference>
<dbReference type="Proteomes" id="UP000007735">
    <property type="component" value="Plasmid pSfHH103e"/>
</dbReference>
<comment type="catalytic activity">
    <reaction evidence="1">
        <text>ATP + protein L-histidine = ADP + protein N-phospho-L-histidine.</text>
        <dbReference type="EC" id="2.7.13.3"/>
    </reaction>
</comment>
<dbReference type="GO" id="GO:0000155">
    <property type="term" value="F:phosphorelay sensor kinase activity"/>
    <property type="evidence" value="ECO:0007669"/>
    <property type="project" value="InterPro"/>
</dbReference>
<dbReference type="Pfam" id="PF00512">
    <property type="entry name" value="HisKA"/>
    <property type="match status" value="1"/>
</dbReference>
<dbReference type="InterPro" id="IPR003661">
    <property type="entry name" value="HisK_dim/P_dom"/>
</dbReference>
<dbReference type="EC" id="2.7.13.3" evidence="2"/>
<organism evidence="11 12">
    <name type="scientific">Sinorhizobium fredii (strain HH103)</name>
    <dbReference type="NCBI Taxonomy" id="1117943"/>
    <lineage>
        <taxon>Bacteria</taxon>
        <taxon>Pseudomonadati</taxon>
        <taxon>Pseudomonadota</taxon>
        <taxon>Alphaproteobacteria</taxon>
        <taxon>Hyphomicrobiales</taxon>
        <taxon>Rhizobiaceae</taxon>
        <taxon>Sinorhizobium/Ensifer group</taxon>
        <taxon>Sinorhizobium</taxon>
    </lineage>
</organism>
<dbReference type="HOGENOM" id="CLU_000445_89_20_5"/>
<protein>
    <recommendedName>
        <fullName evidence="2">histidine kinase</fullName>
        <ecNumber evidence="2">2.7.13.3</ecNumber>
    </recommendedName>
</protein>
<dbReference type="InterPro" id="IPR036890">
    <property type="entry name" value="HATPase_C_sf"/>
</dbReference>
<dbReference type="PROSITE" id="PS50109">
    <property type="entry name" value="HIS_KIN"/>
    <property type="match status" value="1"/>
</dbReference>
<dbReference type="Pfam" id="PF02518">
    <property type="entry name" value="HATPase_c"/>
    <property type="match status" value="1"/>
</dbReference>
<dbReference type="Gene3D" id="1.10.287.130">
    <property type="match status" value="1"/>
</dbReference>